<dbReference type="AlphaFoldDB" id="A0A0P1EVI9"/>
<dbReference type="Proteomes" id="UP000051298">
    <property type="component" value="Unassembled WGS sequence"/>
</dbReference>
<gene>
    <name evidence="2" type="ORF">THS5294_00224</name>
</gene>
<proteinExistence type="predicted"/>
<dbReference type="InterPro" id="IPR011990">
    <property type="entry name" value="TPR-like_helical_dom_sf"/>
</dbReference>
<evidence type="ECO:0008006" key="4">
    <source>
        <dbReference type="Google" id="ProtNLM"/>
    </source>
</evidence>
<feature type="chain" id="PRO_5006061973" description="PEP-CTERM system TPR-repeat lipoprotein" evidence="1">
    <location>
        <begin position="22"/>
        <end position="692"/>
    </location>
</feature>
<protein>
    <recommendedName>
        <fullName evidence="4">PEP-CTERM system TPR-repeat lipoprotein</fullName>
    </recommendedName>
</protein>
<dbReference type="eggNOG" id="COG3118">
    <property type="taxonomic scope" value="Bacteria"/>
</dbReference>
<accession>A0A0P1EVI9</accession>
<dbReference type="STRING" id="266809.PM03_07630"/>
<reference evidence="2 3" key="1">
    <citation type="submission" date="2015-09" db="EMBL/GenBank/DDBJ databases">
        <authorList>
            <consortium name="Swine Surveillance"/>
        </authorList>
    </citation>
    <scope>NUCLEOTIDE SEQUENCE [LARGE SCALE GENOMIC DNA]</scope>
    <source>
        <strain evidence="2 3">CECT 5294</strain>
    </source>
</reference>
<evidence type="ECO:0000313" key="3">
    <source>
        <dbReference type="Proteomes" id="UP000051298"/>
    </source>
</evidence>
<evidence type="ECO:0000313" key="2">
    <source>
        <dbReference type="EMBL" id="CUH58944.1"/>
    </source>
</evidence>
<feature type="signal peptide" evidence="1">
    <location>
        <begin position="1"/>
        <end position="21"/>
    </location>
</feature>
<organism evidence="2 3">
    <name type="scientific">Thalassobacter stenotrophicus</name>
    <dbReference type="NCBI Taxonomy" id="266809"/>
    <lineage>
        <taxon>Bacteria</taxon>
        <taxon>Pseudomonadati</taxon>
        <taxon>Pseudomonadota</taxon>
        <taxon>Alphaproteobacteria</taxon>
        <taxon>Rhodobacterales</taxon>
        <taxon>Roseobacteraceae</taxon>
        <taxon>Thalassobacter</taxon>
    </lineage>
</organism>
<dbReference type="EMBL" id="CYRX01000007">
    <property type="protein sequence ID" value="CUH58944.1"/>
    <property type="molecule type" value="Genomic_DNA"/>
</dbReference>
<dbReference type="RefSeq" id="WP_058122273.1">
    <property type="nucleotide sequence ID" value="NZ_CYRX01000007.1"/>
</dbReference>
<dbReference type="SUPFAM" id="SSF48452">
    <property type="entry name" value="TPR-like"/>
    <property type="match status" value="1"/>
</dbReference>
<name>A0A0P1EVI9_9RHOB</name>
<sequence>MRLLATGSALLFALFTSAASAQEELIAQSGEHETFSRIVFPLEEEITWSIEKSDRAVRISFPKLDATLSTEGLLSRLPTGRLDRISADRGLVELQLGCDCDVEVFRFDGRFVVIDVLDEASPTEPTETTSTEQPIFSFGGDQPNPIATLAERMLPTIAPEIDENVQSFSDDVLASGMTNAVAAQLLAPSGNLAPNSDASVGDGPSQIEINTPLRNQPPQVAMAQQEICDLPAYADISQWPPHQDVLQSIGQMRREIFDDSGQIDPERARSLAAGYIALGFGAEARAILQMSSQDSSLMEALAHIVDGLPSPSSSTLRVAFACPNALAFWAVLSVGALPDGANLNESAVEVTLAKMGLEYRNAYAGKVAARLRTGGYENAARQIEGLMARTNGSSEGEEEVYDPVALAELQLEDRLAALRALAFANTPPSAQALNALLQEHMQSRIALDDALLTFAGSFVETVEDDATRIGIHAGLLSGLVLSGYPFEALQSYERLLLVQPEHTMAHLNALVSLATEVVPADEFALFVVGLGDLVTSDTVDTDTILSVARRMVDVGMPSKALQLMTRRDLDQSPEKRLISARAFLAMGDPLEALSRVATLSTDEARQIRAYAYLRMGKYEEAFPYLAEADPLHAPAGWISQRVEAKEIQSYPRQALLDQMDTQSKSERPATMTTLLEETSQMRAAIQGLLREE</sequence>
<evidence type="ECO:0000256" key="1">
    <source>
        <dbReference type="SAM" id="SignalP"/>
    </source>
</evidence>
<keyword evidence="1" id="KW-0732">Signal</keyword>